<sequence>MEGKKTFGRYDRIEISDIIFAKINGALNEAQLRYKAFVATLCSVLSAILNSKHSHIDRQGSHDLRSERPVPKRGSFSFQSAAESLSDTGTLRSRLVFNSVMEP</sequence>
<dbReference type="EMBL" id="OX465085">
    <property type="protein sequence ID" value="CAI9303192.1"/>
    <property type="molecule type" value="Genomic_DNA"/>
</dbReference>
<protein>
    <submittedName>
        <fullName evidence="2">Uncharacterized protein</fullName>
    </submittedName>
</protein>
<evidence type="ECO:0000313" key="3">
    <source>
        <dbReference type="Proteomes" id="UP001177003"/>
    </source>
</evidence>
<feature type="compositionally biased region" description="Basic and acidic residues" evidence="1">
    <location>
        <begin position="55"/>
        <end position="70"/>
    </location>
</feature>
<keyword evidence="3" id="KW-1185">Reference proteome</keyword>
<organism evidence="2 3">
    <name type="scientific">Lactuca saligna</name>
    <name type="common">Willowleaf lettuce</name>
    <dbReference type="NCBI Taxonomy" id="75948"/>
    <lineage>
        <taxon>Eukaryota</taxon>
        <taxon>Viridiplantae</taxon>
        <taxon>Streptophyta</taxon>
        <taxon>Embryophyta</taxon>
        <taxon>Tracheophyta</taxon>
        <taxon>Spermatophyta</taxon>
        <taxon>Magnoliopsida</taxon>
        <taxon>eudicotyledons</taxon>
        <taxon>Gunneridae</taxon>
        <taxon>Pentapetalae</taxon>
        <taxon>asterids</taxon>
        <taxon>campanulids</taxon>
        <taxon>Asterales</taxon>
        <taxon>Asteraceae</taxon>
        <taxon>Cichorioideae</taxon>
        <taxon>Cichorieae</taxon>
        <taxon>Lactucinae</taxon>
        <taxon>Lactuca</taxon>
    </lineage>
</organism>
<accession>A0AA36EP85</accession>
<reference evidence="2" key="1">
    <citation type="submission" date="2023-04" db="EMBL/GenBank/DDBJ databases">
        <authorList>
            <person name="Vijverberg K."/>
            <person name="Xiong W."/>
            <person name="Schranz E."/>
        </authorList>
    </citation>
    <scope>NUCLEOTIDE SEQUENCE</scope>
</reference>
<gene>
    <name evidence="2" type="ORF">LSALG_LOCUS41647</name>
</gene>
<feature type="region of interest" description="Disordered" evidence="1">
    <location>
        <begin position="55"/>
        <end position="74"/>
    </location>
</feature>
<name>A0AA36EP85_LACSI</name>
<dbReference type="Proteomes" id="UP001177003">
    <property type="component" value="Chromosome 9"/>
</dbReference>
<evidence type="ECO:0000313" key="2">
    <source>
        <dbReference type="EMBL" id="CAI9303192.1"/>
    </source>
</evidence>
<dbReference type="AlphaFoldDB" id="A0AA36EP85"/>
<proteinExistence type="predicted"/>
<evidence type="ECO:0000256" key="1">
    <source>
        <dbReference type="SAM" id="MobiDB-lite"/>
    </source>
</evidence>